<dbReference type="AlphaFoldDB" id="A0A931B600"/>
<sequence>MDNAQAPPEPPTITAHVTVTGEAAELLRDLAAVAGRSPEELALEYATGKLVLPTTDQPVEWAVFEGPTDLSERSEELLQQGMGQ</sequence>
<name>A0A931B600_9ACTN</name>
<evidence type="ECO:0000313" key="1">
    <source>
        <dbReference type="EMBL" id="MBF9069631.1"/>
    </source>
</evidence>
<protein>
    <submittedName>
        <fullName evidence="1">Uncharacterized protein</fullName>
    </submittedName>
</protein>
<accession>A0A931B600</accession>
<dbReference type="EMBL" id="JADPRT010000006">
    <property type="protein sequence ID" value="MBF9069631.1"/>
    <property type="molecule type" value="Genomic_DNA"/>
</dbReference>
<proteinExistence type="predicted"/>
<dbReference type="Proteomes" id="UP000657385">
    <property type="component" value="Unassembled WGS sequence"/>
</dbReference>
<dbReference type="RefSeq" id="WP_196194804.1">
    <property type="nucleotide sequence ID" value="NZ_JADPRT010000006.1"/>
</dbReference>
<organism evidence="1 2">
    <name type="scientific">Streptacidiphilus fuscans</name>
    <dbReference type="NCBI Taxonomy" id="2789292"/>
    <lineage>
        <taxon>Bacteria</taxon>
        <taxon>Bacillati</taxon>
        <taxon>Actinomycetota</taxon>
        <taxon>Actinomycetes</taxon>
        <taxon>Kitasatosporales</taxon>
        <taxon>Streptomycetaceae</taxon>
        <taxon>Streptacidiphilus</taxon>
    </lineage>
</organism>
<comment type="caution">
    <text evidence="1">The sequence shown here is derived from an EMBL/GenBank/DDBJ whole genome shotgun (WGS) entry which is preliminary data.</text>
</comment>
<reference evidence="1" key="1">
    <citation type="submission" date="2020-11" db="EMBL/GenBank/DDBJ databases">
        <title>Isolation and identification of active actinomycetes.</title>
        <authorList>
            <person name="Yu B."/>
        </authorList>
    </citation>
    <scope>NUCLEOTIDE SEQUENCE</scope>
    <source>
        <strain evidence="1">NEAU-YB345</strain>
    </source>
</reference>
<keyword evidence="2" id="KW-1185">Reference proteome</keyword>
<gene>
    <name evidence="1" type="ORF">I2501_16525</name>
</gene>
<evidence type="ECO:0000313" key="2">
    <source>
        <dbReference type="Proteomes" id="UP000657385"/>
    </source>
</evidence>